<reference evidence="2" key="1">
    <citation type="submission" date="2025-08" db="UniProtKB">
        <authorList>
            <consortium name="RefSeq"/>
        </authorList>
    </citation>
    <scope>IDENTIFICATION</scope>
</reference>
<dbReference type="SUPFAM" id="SSF52047">
    <property type="entry name" value="RNI-like"/>
    <property type="match status" value="1"/>
</dbReference>
<dbReference type="RefSeq" id="XP_011647153.1">
    <property type="nucleotide sequence ID" value="XM_011648851.2"/>
</dbReference>
<dbReference type="Proteomes" id="UP000504615">
    <property type="component" value="Unplaced"/>
</dbReference>
<dbReference type="OrthoDB" id="1708588at2759"/>
<dbReference type="Gene3D" id="3.80.10.10">
    <property type="entry name" value="Ribonuclease Inhibitor"/>
    <property type="match status" value="1"/>
</dbReference>
<protein>
    <submittedName>
        <fullName evidence="2">Distal membrane-arm assembly complex protein 2</fullName>
    </submittedName>
</protein>
<sequence length="271" mass="31429">MLARRLTFAFGKQLRERSCFPDNSLTPAARSYGVDHEKRQYEWRENEHNAVTTQIGDDPEKPKTIMWFPTAARKETDFSLSNIVKWYKHRKVIYAKANQAFIPERHKILGADLATAHFILFRGGRVKFKNNTLWTEQDEKGLYQLPESYDPHYILEAVDMNGFDLHYEGLSNLCGLVKLKWLSLKGCKNIDDWGLDKISAEFPELEYLDISGCEKISERGLESLYRMINLKKLIATNYHNSVAFELTCFMLEDCMPGLSCEILTPEEKTKD</sequence>
<dbReference type="SMART" id="SM00367">
    <property type="entry name" value="LRR_CC"/>
    <property type="match status" value="2"/>
</dbReference>
<dbReference type="GeneID" id="105433503"/>
<organism evidence="1 2">
    <name type="scientific">Pogonomyrmex barbatus</name>
    <name type="common">red harvester ant</name>
    <dbReference type="NCBI Taxonomy" id="144034"/>
    <lineage>
        <taxon>Eukaryota</taxon>
        <taxon>Metazoa</taxon>
        <taxon>Ecdysozoa</taxon>
        <taxon>Arthropoda</taxon>
        <taxon>Hexapoda</taxon>
        <taxon>Insecta</taxon>
        <taxon>Pterygota</taxon>
        <taxon>Neoptera</taxon>
        <taxon>Endopterygota</taxon>
        <taxon>Hymenoptera</taxon>
        <taxon>Apocrita</taxon>
        <taxon>Aculeata</taxon>
        <taxon>Formicoidea</taxon>
        <taxon>Formicidae</taxon>
        <taxon>Myrmicinae</taxon>
        <taxon>Pogonomyrmex</taxon>
    </lineage>
</organism>
<evidence type="ECO:0000313" key="2">
    <source>
        <dbReference type="RefSeq" id="XP_011647153.1"/>
    </source>
</evidence>
<dbReference type="AlphaFoldDB" id="A0A6I9X3G1"/>
<gene>
    <name evidence="2" type="primary">LOC105433503</name>
</gene>
<dbReference type="KEGG" id="pbar:105433503"/>
<dbReference type="InterPro" id="IPR006553">
    <property type="entry name" value="Leu-rich_rpt_Cys-con_subtyp"/>
</dbReference>
<dbReference type="InterPro" id="IPR032675">
    <property type="entry name" value="LRR_dom_sf"/>
</dbReference>
<evidence type="ECO:0000313" key="1">
    <source>
        <dbReference type="Proteomes" id="UP000504615"/>
    </source>
</evidence>
<keyword evidence="1" id="KW-1185">Reference proteome</keyword>
<proteinExistence type="predicted"/>
<name>A0A6I9X3G1_9HYME</name>
<accession>A0A6I9X3G1</accession>